<reference evidence="1 2" key="1">
    <citation type="journal article" date="2019" name="Commun. Biol.">
        <title>The bagworm genome reveals a unique fibroin gene that provides high tensile strength.</title>
        <authorList>
            <person name="Kono N."/>
            <person name="Nakamura H."/>
            <person name="Ohtoshi R."/>
            <person name="Tomita M."/>
            <person name="Numata K."/>
            <person name="Arakawa K."/>
        </authorList>
    </citation>
    <scope>NUCLEOTIDE SEQUENCE [LARGE SCALE GENOMIC DNA]</scope>
</reference>
<dbReference type="AlphaFoldDB" id="A0A4C1UJY2"/>
<protein>
    <submittedName>
        <fullName evidence="1">Uncharacterized protein</fullName>
    </submittedName>
</protein>
<name>A0A4C1UJY2_EUMVA</name>
<dbReference type="Proteomes" id="UP000299102">
    <property type="component" value="Unassembled WGS sequence"/>
</dbReference>
<dbReference type="EMBL" id="BGZK01000177">
    <property type="protein sequence ID" value="GBP26204.1"/>
    <property type="molecule type" value="Genomic_DNA"/>
</dbReference>
<evidence type="ECO:0000313" key="2">
    <source>
        <dbReference type="Proteomes" id="UP000299102"/>
    </source>
</evidence>
<proteinExistence type="predicted"/>
<organism evidence="1 2">
    <name type="scientific">Eumeta variegata</name>
    <name type="common">Bagworm moth</name>
    <name type="synonym">Eumeta japonica</name>
    <dbReference type="NCBI Taxonomy" id="151549"/>
    <lineage>
        <taxon>Eukaryota</taxon>
        <taxon>Metazoa</taxon>
        <taxon>Ecdysozoa</taxon>
        <taxon>Arthropoda</taxon>
        <taxon>Hexapoda</taxon>
        <taxon>Insecta</taxon>
        <taxon>Pterygota</taxon>
        <taxon>Neoptera</taxon>
        <taxon>Endopterygota</taxon>
        <taxon>Lepidoptera</taxon>
        <taxon>Glossata</taxon>
        <taxon>Ditrysia</taxon>
        <taxon>Tineoidea</taxon>
        <taxon>Psychidae</taxon>
        <taxon>Oiketicinae</taxon>
        <taxon>Eumeta</taxon>
    </lineage>
</organism>
<accession>A0A4C1UJY2</accession>
<gene>
    <name evidence="1" type="ORF">EVAR_74967_1</name>
</gene>
<evidence type="ECO:0000313" key="1">
    <source>
        <dbReference type="EMBL" id="GBP26204.1"/>
    </source>
</evidence>
<sequence>MVTHIRPGKRDTQLDASAVWWRPHKVYEICDPVHTSETIVLKVVEGLISFVYFFIVIHENRYRFQLKYDDPSTCIVSAYDTRSSRVAPRPPPAVDASVFNPPRRRRVHVPGCLRAAGGGRRARDAAAAVVQTLTMSQYASASAGVCAKTRHTKSAVRCD</sequence>
<comment type="caution">
    <text evidence="1">The sequence shown here is derived from an EMBL/GenBank/DDBJ whole genome shotgun (WGS) entry which is preliminary data.</text>
</comment>
<keyword evidence="2" id="KW-1185">Reference proteome</keyword>